<sequence length="163" mass="19059">MKKSLFFLITIFVLSCNQNSKTNQTENSQTESKTETTENFDWLTGKWKRLNEEAGKESFENWDKISATEYSGIGFTIQKGDTVSQEKMNIIEKDGKWTLLVKMPNEKEPTKFKNAELKNNEFVFVNDSIDFPKKVKYWIEGEKIKATVSNEKMEIPFEFEKIN</sequence>
<protein>
    <submittedName>
        <fullName evidence="2">DUF6265 family protein</fullName>
    </submittedName>
</protein>
<dbReference type="InterPro" id="IPR046232">
    <property type="entry name" value="DUF6265"/>
</dbReference>
<dbReference type="Pfam" id="PF19780">
    <property type="entry name" value="DUF6265"/>
    <property type="match status" value="1"/>
</dbReference>
<dbReference type="PROSITE" id="PS51257">
    <property type="entry name" value="PROKAR_LIPOPROTEIN"/>
    <property type="match status" value="1"/>
</dbReference>
<gene>
    <name evidence="2" type="ORF">MTP08_08050</name>
</gene>
<proteinExistence type="predicted"/>
<dbReference type="Proteomes" id="UP000831068">
    <property type="component" value="Chromosome"/>
</dbReference>
<dbReference type="RefSeq" id="WP_243575534.1">
    <property type="nucleotide sequence ID" value="NZ_CP094529.1"/>
</dbReference>
<reference evidence="2 3" key="1">
    <citation type="submission" date="2022-03" db="EMBL/GenBank/DDBJ databases">
        <title>Chryseobacterium sp. isolated from the Andong Sikhe.</title>
        <authorList>
            <person name="Won M."/>
            <person name="Kim S.-J."/>
            <person name="Kwon S.-W."/>
        </authorList>
    </citation>
    <scope>NUCLEOTIDE SEQUENCE [LARGE SCALE GENOMIC DNA]</scope>
    <source>
        <strain evidence="2 3">ADR-1</strain>
    </source>
</reference>
<accession>A0ABY4BFI2</accession>
<evidence type="ECO:0000313" key="3">
    <source>
        <dbReference type="Proteomes" id="UP000831068"/>
    </source>
</evidence>
<feature type="domain" description="DUF6265" evidence="1">
    <location>
        <begin position="41"/>
        <end position="149"/>
    </location>
</feature>
<evidence type="ECO:0000259" key="1">
    <source>
        <dbReference type="Pfam" id="PF19780"/>
    </source>
</evidence>
<organism evidence="2 3">
    <name type="scientific">Chryseobacterium oryzae</name>
    <dbReference type="NCBI Taxonomy" id="2929799"/>
    <lineage>
        <taxon>Bacteria</taxon>
        <taxon>Pseudomonadati</taxon>
        <taxon>Bacteroidota</taxon>
        <taxon>Flavobacteriia</taxon>
        <taxon>Flavobacteriales</taxon>
        <taxon>Weeksellaceae</taxon>
        <taxon>Chryseobacterium group</taxon>
        <taxon>Chryseobacterium</taxon>
    </lineage>
</organism>
<name>A0ABY4BFI2_9FLAO</name>
<dbReference type="EMBL" id="CP094529">
    <property type="protein sequence ID" value="UOE37022.1"/>
    <property type="molecule type" value="Genomic_DNA"/>
</dbReference>
<evidence type="ECO:0000313" key="2">
    <source>
        <dbReference type="EMBL" id="UOE37022.1"/>
    </source>
</evidence>
<keyword evidence="3" id="KW-1185">Reference proteome</keyword>